<dbReference type="AlphaFoldDB" id="A0AAN6Z4L2"/>
<feature type="compositionally biased region" description="Basic and acidic residues" evidence="1">
    <location>
        <begin position="295"/>
        <end position="308"/>
    </location>
</feature>
<sequence length="415" mass="46441">MLLGLHLSNIPSLNDKWYHSYIDKINLACIGLLGPDYLLAIALGQLSSARRSVKLPRFLTNNPAPLQSRHPKTTEWTLVHGFYADMGGNGHVEFPTLKKFDIKAQNEADNLSKSVTLNLKQMMLITLWKVLWFTVSELQRVAQGLSMTTLELTALTFSITMSITSLCWFAKPTISVPTMLHTKGGRSIEEIRNMANPSRASLSTWYRTPLDFVSPNRRFQPDNLPVLLPGDFVQNQAPPVLTRHQGNPRDRFPSDAILVPDRVFLVPALISTVYHAMSTGVYGVCSSWPLHENWKDEDPSRQPTEHSHRQQHRGGTPARRPEVEQQTGLSKTFYDVKADSASSRGQIHGRVKGLLRAFAAWVKRKRVILPDGDPDTGLGLHVIVLPLIGTDFVSIREQPVGVYIAVNRFVPFLGS</sequence>
<comment type="caution">
    <text evidence="2">The sequence shown here is derived from an EMBL/GenBank/DDBJ whole genome shotgun (WGS) entry which is preliminary data.</text>
</comment>
<reference evidence="2" key="2">
    <citation type="submission" date="2023-05" db="EMBL/GenBank/DDBJ databases">
        <authorList>
            <consortium name="Lawrence Berkeley National Laboratory"/>
            <person name="Steindorff A."/>
            <person name="Hensen N."/>
            <person name="Bonometti L."/>
            <person name="Westerberg I."/>
            <person name="Brannstrom I.O."/>
            <person name="Guillou S."/>
            <person name="Cros-Aarteil S."/>
            <person name="Calhoun S."/>
            <person name="Haridas S."/>
            <person name="Kuo A."/>
            <person name="Mondo S."/>
            <person name="Pangilinan J."/>
            <person name="Riley R."/>
            <person name="Labutti K."/>
            <person name="Andreopoulos B."/>
            <person name="Lipzen A."/>
            <person name="Chen C."/>
            <person name="Yanf M."/>
            <person name="Daum C."/>
            <person name="Ng V."/>
            <person name="Clum A."/>
            <person name="Ohm R."/>
            <person name="Martin F."/>
            <person name="Silar P."/>
            <person name="Natvig D."/>
            <person name="Lalanne C."/>
            <person name="Gautier V."/>
            <person name="Ament-Velasquez S.L."/>
            <person name="Kruys A."/>
            <person name="Hutchinson M.I."/>
            <person name="Powell A.J."/>
            <person name="Barry K."/>
            <person name="Miller A.N."/>
            <person name="Grigoriev I.V."/>
            <person name="Debuchy R."/>
            <person name="Gladieux P."/>
            <person name="Thoren M.H."/>
            <person name="Johannesson H."/>
        </authorList>
    </citation>
    <scope>NUCLEOTIDE SEQUENCE</scope>
    <source>
        <strain evidence="2">CBS 731.68</strain>
    </source>
</reference>
<evidence type="ECO:0000313" key="3">
    <source>
        <dbReference type="Proteomes" id="UP001302602"/>
    </source>
</evidence>
<name>A0AAN6Z4L2_9PEZI</name>
<organism evidence="2 3">
    <name type="scientific">Parathielavia appendiculata</name>
    <dbReference type="NCBI Taxonomy" id="2587402"/>
    <lineage>
        <taxon>Eukaryota</taxon>
        <taxon>Fungi</taxon>
        <taxon>Dikarya</taxon>
        <taxon>Ascomycota</taxon>
        <taxon>Pezizomycotina</taxon>
        <taxon>Sordariomycetes</taxon>
        <taxon>Sordariomycetidae</taxon>
        <taxon>Sordariales</taxon>
        <taxon>Chaetomiaceae</taxon>
        <taxon>Parathielavia</taxon>
    </lineage>
</organism>
<accession>A0AAN6Z4L2</accession>
<dbReference type="Proteomes" id="UP001302602">
    <property type="component" value="Unassembled WGS sequence"/>
</dbReference>
<dbReference type="EMBL" id="MU853226">
    <property type="protein sequence ID" value="KAK4124777.1"/>
    <property type="molecule type" value="Genomic_DNA"/>
</dbReference>
<protein>
    <submittedName>
        <fullName evidence="2">Uncharacterized protein</fullName>
    </submittedName>
</protein>
<evidence type="ECO:0000313" key="2">
    <source>
        <dbReference type="EMBL" id="KAK4124777.1"/>
    </source>
</evidence>
<evidence type="ECO:0000256" key="1">
    <source>
        <dbReference type="SAM" id="MobiDB-lite"/>
    </source>
</evidence>
<keyword evidence="3" id="KW-1185">Reference proteome</keyword>
<dbReference type="RefSeq" id="XP_062648548.1">
    <property type="nucleotide sequence ID" value="XM_062794549.1"/>
</dbReference>
<gene>
    <name evidence="2" type="ORF">N657DRAFT_655003</name>
</gene>
<feature type="region of interest" description="Disordered" evidence="1">
    <location>
        <begin position="295"/>
        <end position="329"/>
    </location>
</feature>
<dbReference type="PANTHER" id="PTHR35043">
    <property type="entry name" value="TRANSCRIPTION FACTOR DOMAIN-CONTAINING PROTEIN"/>
    <property type="match status" value="1"/>
</dbReference>
<dbReference type="PANTHER" id="PTHR35043:SF8">
    <property type="entry name" value="DUF4220 DOMAIN-CONTAINING PROTEIN"/>
    <property type="match status" value="1"/>
</dbReference>
<reference evidence="2" key="1">
    <citation type="journal article" date="2023" name="Mol. Phylogenet. Evol.">
        <title>Genome-scale phylogeny and comparative genomics of the fungal order Sordariales.</title>
        <authorList>
            <person name="Hensen N."/>
            <person name="Bonometti L."/>
            <person name="Westerberg I."/>
            <person name="Brannstrom I.O."/>
            <person name="Guillou S."/>
            <person name="Cros-Aarteil S."/>
            <person name="Calhoun S."/>
            <person name="Haridas S."/>
            <person name="Kuo A."/>
            <person name="Mondo S."/>
            <person name="Pangilinan J."/>
            <person name="Riley R."/>
            <person name="LaButti K."/>
            <person name="Andreopoulos B."/>
            <person name="Lipzen A."/>
            <person name="Chen C."/>
            <person name="Yan M."/>
            <person name="Daum C."/>
            <person name="Ng V."/>
            <person name="Clum A."/>
            <person name="Steindorff A."/>
            <person name="Ohm R.A."/>
            <person name="Martin F."/>
            <person name="Silar P."/>
            <person name="Natvig D.O."/>
            <person name="Lalanne C."/>
            <person name="Gautier V."/>
            <person name="Ament-Velasquez S.L."/>
            <person name="Kruys A."/>
            <person name="Hutchinson M.I."/>
            <person name="Powell A.J."/>
            <person name="Barry K."/>
            <person name="Miller A.N."/>
            <person name="Grigoriev I.V."/>
            <person name="Debuchy R."/>
            <person name="Gladieux P."/>
            <person name="Hiltunen Thoren M."/>
            <person name="Johannesson H."/>
        </authorList>
    </citation>
    <scope>NUCLEOTIDE SEQUENCE</scope>
    <source>
        <strain evidence="2">CBS 731.68</strain>
    </source>
</reference>
<proteinExistence type="predicted"/>
<dbReference type="GeneID" id="87831318"/>